<evidence type="ECO:0000313" key="1">
    <source>
        <dbReference type="EMBL" id="WIW71703.1"/>
    </source>
</evidence>
<sequence>MEDDFFSLNSNELLSLSILLTVVFSNQLNANQLNILGNFLCSLGQNILVIQAVIGANPNPNAIYTICSSDQTSTTNENNSNSVDTATQLSELESKINTLTEKMTTLESTFKKT</sequence>
<keyword evidence="2" id="KW-1185">Reference proteome</keyword>
<evidence type="ECO:0000313" key="2">
    <source>
        <dbReference type="Proteomes" id="UP001243623"/>
    </source>
</evidence>
<protein>
    <submittedName>
        <fullName evidence="1">Uncharacterized protein</fullName>
    </submittedName>
</protein>
<name>A0A9Y2ET51_9FIRM</name>
<gene>
    <name evidence="1" type="ORF">P3F81_05240</name>
</gene>
<proteinExistence type="predicted"/>
<dbReference type="KEGG" id="sgbi:P3F81_05240"/>
<dbReference type="EMBL" id="CP120678">
    <property type="protein sequence ID" value="WIW71703.1"/>
    <property type="molecule type" value="Genomic_DNA"/>
</dbReference>
<dbReference type="Proteomes" id="UP001243623">
    <property type="component" value="Chromosome"/>
</dbReference>
<organism evidence="1 2">
    <name type="scientific">Selenobaculum gibii</name>
    <dbReference type="NCBI Taxonomy" id="3054208"/>
    <lineage>
        <taxon>Bacteria</taxon>
        <taxon>Bacillati</taxon>
        <taxon>Bacillota</taxon>
        <taxon>Negativicutes</taxon>
        <taxon>Selenomonadales</taxon>
        <taxon>Selenomonadaceae</taxon>
        <taxon>Selenobaculum</taxon>
    </lineage>
</organism>
<reference evidence="1" key="1">
    <citation type="submission" date="2023-03" db="EMBL/GenBank/DDBJ databases">
        <title>Selenobaculum gbiensis gen. nov. sp. nov., a new bacterium isolated from the gut microbiota of IBD patient.</title>
        <authorList>
            <person name="Yeo S."/>
            <person name="Park H."/>
            <person name="Huh C.S."/>
        </authorList>
    </citation>
    <scope>NUCLEOTIDE SEQUENCE</scope>
    <source>
        <strain evidence="1">ICN-92133</strain>
    </source>
</reference>
<dbReference type="RefSeq" id="WP_147670699.1">
    <property type="nucleotide sequence ID" value="NZ_CP120678.1"/>
</dbReference>
<accession>A0A9Y2ET51</accession>
<dbReference type="AlphaFoldDB" id="A0A9Y2ET51"/>